<gene>
    <name evidence="1" type="ORF">Bfra_003980</name>
</gene>
<protein>
    <submittedName>
        <fullName evidence="1">Uncharacterized protein</fullName>
    </submittedName>
</protein>
<evidence type="ECO:0000313" key="1">
    <source>
        <dbReference type="EMBL" id="KAF5875527.1"/>
    </source>
</evidence>
<dbReference type="AlphaFoldDB" id="A0A8H6AXV7"/>
<keyword evidence="2" id="KW-1185">Reference proteome</keyword>
<proteinExistence type="predicted"/>
<sequence length="158" mass="18343">MDKHIMWMRGDPLCKTTSAGVIGGILHNACYEQFANIAIDVETFVSKNFPQGQENVFPVDLFRPTDLSRTLPFLESFAPKKLYLVYSQADQKDFATEVLDQSLDHMKRNEKTRRERFNSIMNSKGIEGRPWSWPVVEAILESDLFEDTKGWRNNRILR</sequence>
<dbReference type="GeneID" id="59258078"/>
<organism evidence="1 2">
    <name type="scientific">Botrytis fragariae</name>
    <dbReference type="NCBI Taxonomy" id="1964551"/>
    <lineage>
        <taxon>Eukaryota</taxon>
        <taxon>Fungi</taxon>
        <taxon>Dikarya</taxon>
        <taxon>Ascomycota</taxon>
        <taxon>Pezizomycotina</taxon>
        <taxon>Leotiomycetes</taxon>
        <taxon>Helotiales</taxon>
        <taxon>Sclerotiniaceae</taxon>
        <taxon>Botrytis</taxon>
    </lineage>
</organism>
<dbReference type="OrthoDB" id="10345832at2759"/>
<comment type="caution">
    <text evidence="1">The sequence shown here is derived from an EMBL/GenBank/DDBJ whole genome shotgun (WGS) entry which is preliminary data.</text>
</comment>
<dbReference type="Proteomes" id="UP000531561">
    <property type="component" value="Unassembled WGS sequence"/>
</dbReference>
<reference evidence="1 2" key="1">
    <citation type="journal article" date="2020" name="Phytopathology">
        <title>A high-quality genome resource of Botrytis fragariae, a new and rapidly spreading fungal pathogen causing strawberry gray mold in the U.S.A.</title>
        <authorList>
            <person name="Wu Y."/>
            <person name="Saski C.A."/>
            <person name="Schnabel G."/>
            <person name="Xiao S."/>
            <person name="Hu M."/>
        </authorList>
    </citation>
    <scope>NUCLEOTIDE SEQUENCE [LARGE SCALE GENOMIC DNA]</scope>
    <source>
        <strain evidence="1 2">BVB16</strain>
    </source>
</reference>
<name>A0A8H6AXV7_9HELO</name>
<dbReference type="EMBL" id="JABFCT010000006">
    <property type="protein sequence ID" value="KAF5875527.1"/>
    <property type="molecule type" value="Genomic_DNA"/>
</dbReference>
<dbReference type="RefSeq" id="XP_037194473.1">
    <property type="nucleotide sequence ID" value="XM_037334386.1"/>
</dbReference>
<accession>A0A8H6AXV7</accession>
<evidence type="ECO:0000313" key="2">
    <source>
        <dbReference type="Proteomes" id="UP000531561"/>
    </source>
</evidence>